<evidence type="ECO:0000259" key="8">
    <source>
        <dbReference type="Pfam" id="PF00326"/>
    </source>
</evidence>
<evidence type="ECO:0000256" key="1">
    <source>
        <dbReference type="ARBA" id="ARBA00000721"/>
    </source>
</evidence>
<feature type="domain" description="Acylamino-acid-releasing enzyme N-terminal" evidence="9">
    <location>
        <begin position="56"/>
        <end position="525"/>
    </location>
</feature>
<dbReference type="SUPFAM" id="SSF82171">
    <property type="entry name" value="DPP6 N-terminal domain-like"/>
    <property type="match status" value="1"/>
</dbReference>
<dbReference type="GO" id="GO:0004252">
    <property type="term" value="F:serine-type endopeptidase activity"/>
    <property type="evidence" value="ECO:0007669"/>
    <property type="project" value="InterPro"/>
</dbReference>
<evidence type="ECO:0000256" key="4">
    <source>
        <dbReference type="ARBA" id="ARBA00011881"/>
    </source>
</evidence>
<keyword evidence="7" id="KW-0378">Hydrolase</keyword>
<comment type="caution">
    <text evidence="10">The sequence shown here is derived from an EMBL/GenBank/DDBJ whole genome shotgun (WGS) entry which is preliminary data.</text>
</comment>
<feature type="domain" description="Peptidase S9 prolyl oligopeptidase catalytic" evidence="8">
    <location>
        <begin position="590"/>
        <end position="805"/>
    </location>
</feature>
<dbReference type="InterPro" id="IPR029058">
    <property type="entry name" value="AB_hydrolase_fold"/>
</dbReference>
<evidence type="ECO:0000256" key="2">
    <source>
        <dbReference type="ARBA" id="ARBA00004496"/>
    </source>
</evidence>
<dbReference type="InterPro" id="IPR001375">
    <property type="entry name" value="Peptidase_S9_cat"/>
</dbReference>
<sequence length="806" mass="87927">MFLFKLVRVTQKGYYLGSSLLNPTPIVSHFSSIFSPPLIKLSTFSAMDVFGATSSKELPLGFDPTMAEEYTSLSKMLSQFTNICSIDKAWVFKSGKNSKAMFSVNQPNLLANKMRKSVLSSYVRKDGSNSVSFEWSPFPIELTGVSLIVPSPSGSKLLKIRNPENDSPTKFEIWGPSAVEKEFHIPQSVHGSVYSDRWFEGVSWNLDETLIAYVAEEPTPPKPVFGMFGYRTEGSGDKDSNSWKGQGVWEEGWGETYVNKRRPTLFVINVDSGEVCAVEGIKRSLSAGQVVWAPETKGSQQHLIFVGWLSESRKFGMKYCYNRPCALYAAQSPFNQSKESSEVVVLTEGINSAFSPKFSPDGKFLIFLSAKACIDSGAHCATNSLHRIDWPSDGKLNSSTKIVDVVPVVMCSEDGRFPGLYCSSFLQNPWISDGHTVILSSVWGSTQVILSVDILSGNVSRVTPDDSTSSWTLLALDEDNIIAVSGSPVELPKIQYGLLLKEPSSSVSWSWQDVSSPVFKCSKEVASSLSSLSFCIMKIPVRGVSKDASEGASKPFEAIFVSAKTEKNGSCNPLIVVLHGGPHSVMTSGFSKSLAFLSSIGYNLLIVNYRGSLGFGEEALQSLPGKVGQQDVGDVLTAIDCIVEMKLADPSKISVIGGSHGGFLTTHLIGQAPEKFAAAVARNPVCNLALMSGTTDIPEWCFVEAYGTEGKANFTDAPNMEQLHVLYDKSPIAHVNKVKAPTLLLIGDQDLRVPPSNGVQFARALMERGVETKVIKFPEDNHGLEKPQADFESYLNIGVWFKKYCK</sequence>
<dbReference type="PANTHER" id="PTHR42776:SF4">
    <property type="entry name" value="ACYLAMINO-ACID-RELEASING ENZYME"/>
    <property type="match status" value="1"/>
</dbReference>
<reference evidence="10" key="1">
    <citation type="submission" date="2024-03" db="EMBL/GenBank/DDBJ databases">
        <title>WGS assembly of Saponaria officinalis var. Norfolk2.</title>
        <authorList>
            <person name="Jenkins J."/>
            <person name="Shu S."/>
            <person name="Grimwood J."/>
            <person name="Barry K."/>
            <person name="Goodstein D."/>
            <person name="Schmutz J."/>
            <person name="Leebens-Mack J."/>
            <person name="Osbourn A."/>
        </authorList>
    </citation>
    <scope>NUCLEOTIDE SEQUENCE [LARGE SCALE GENOMIC DNA]</scope>
    <source>
        <strain evidence="10">JIC</strain>
    </source>
</reference>
<dbReference type="EMBL" id="JBDFQZ010000009">
    <property type="protein sequence ID" value="KAK9690782.1"/>
    <property type="molecule type" value="Genomic_DNA"/>
</dbReference>
<dbReference type="PROSITE" id="PS00708">
    <property type="entry name" value="PRO_ENDOPEP_SER"/>
    <property type="match status" value="1"/>
</dbReference>
<evidence type="ECO:0000313" key="11">
    <source>
        <dbReference type="Proteomes" id="UP001443914"/>
    </source>
</evidence>
<dbReference type="GO" id="GO:0005737">
    <property type="term" value="C:cytoplasm"/>
    <property type="evidence" value="ECO:0007669"/>
    <property type="project" value="UniProtKB-SubCell"/>
</dbReference>
<evidence type="ECO:0000313" key="10">
    <source>
        <dbReference type="EMBL" id="KAK9690782.1"/>
    </source>
</evidence>
<dbReference type="GO" id="GO:0006508">
    <property type="term" value="P:proteolysis"/>
    <property type="evidence" value="ECO:0007669"/>
    <property type="project" value="InterPro"/>
</dbReference>
<protein>
    <recommendedName>
        <fullName evidence="5">acylaminoacyl-peptidase</fullName>
        <ecNumber evidence="5">3.4.19.1</ecNumber>
    </recommendedName>
</protein>
<proteinExistence type="inferred from homology"/>
<evidence type="ECO:0000256" key="5">
    <source>
        <dbReference type="ARBA" id="ARBA00012917"/>
    </source>
</evidence>
<evidence type="ECO:0000256" key="3">
    <source>
        <dbReference type="ARBA" id="ARBA00010040"/>
    </source>
</evidence>
<name>A0AAW1IME3_SAPOF</name>
<dbReference type="InterPro" id="IPR045550">
    <property type="entry name" value="AARE_N"/>
</dbReference>
<evidence type="ECO:0000256" key="7">
    <source>
        <dbReference type="ARBA" id="ARBA00022801"/>
    </source>
</evidence>
<gene>
    <name evidence="10" type="ORF">RND81_09G153400</name>
</gene>
<dbReference type="GO" id="GO:0008242">
    <property type="term" value="F:omega peptidase activity"/>
    <property type="evidence" value="ECO:0007669"/>
    <property type="project" value="UniProtKB-EC"/>
</dbReference>
<dbReference type="EC" id="3.4.19.1" evidence="5"/>
<dbReference type="PANTHER" id="PTHR42776">
    <property type="entry name" value="SERINE PEPTIDASE S9 FAMILY MEMBER"/>
    <property type="match status" value="1"/>
</dbReference>
<dbReference type="InterPro" id="IPR002471">
    <property type="entry name" value="Pept_S9_AS"/>
</dbReference>
<dbReference type="FunFam" id="3.40.50.1820:FF:000146">
    <property type="entry name" value="Acylamino-acid-releasing enzyme"/>
    <property type="match status" value="1"/>
</dbReference>
<comment type="catalytic activity">
    <reaction evidence="1">
        <text>Cleavage of an N-acetyl or N-formyl amino acid from the N-terminus of a polypeptide.</text>
        <dbReference type="EC" id="3.4.19.1"/>
    </reaction>
</comment>
<comment type="subunit">
    <text evidence="4">Homotetramer.</text>
</comment>
<comment type="similarity">
    <text evidence="3">Belongs to the peptidase S9C family.</text>
</comment>
<evidence type="ECO:0000259" key="9">
    <source>
        <dbReference type="Pfam" id="PF19283"/>
    </source>
</evidence>
<evidence type="ECO:0000256" key="6">
    <source>
        <dbReference type="ARBA" id="ARBA00022490"/>
    </source>
</evidence>
<dbReference type="Proteomes" id="UP001443914">
    <property type="component" value="Unassembled WGS sequence"/>
</dbReference>
<accession>A0AAW1IME3</accession>
<keyword evidence="11" id="KW-1185">Reference proteome</keyword>
<organism evidence="10 11">
    <name type="scientific">Saponaria officinalis</name>
    <name type="common">Common soapwort</name>
    <name type="synonym">Lychnis saponaria</name>
    <dbReference type="NCBI Taxonomy" id="3572"/>
    <lineage>
        <taxon>Eukaryota</taxon>
        <taxon>Viridiplantae</taxon>
        <taxon>Streptophyta</taxon>
        <taxon>Embryophyta</taxon>
        <taxon>Tracheophyta</taxon>
        <taxon>Spermatophyta</taxon>
        <taxon>Magnoliopsida</taxon>
        <taxon>eudicotyledons</taxon>
        <taxon>Gunneridae</taxon>
        <taxon>Pentapetalae</taxon>
        <taxon>Caryophyllales</taxon>
        <taxon>Caryophyllaceae</taxon>
        <taxon>Caryophylleae</taxon>
        <taxon>Saponaria</taxon>
    </lineage>
</organism>
<dbReference type="AlphaFoldDB" id="A0AAW1IME3"/>
<comment type="subcellular location">
    <subcellularLocation>
        <location evidence="2">Cytoplasm</location>
    </subcellularLocation>
</comment>
<dbReference type="Pfam" id="PF00326">
    <property type="entry name" value="Peptidase_S9"/>
    <property type="match status" value="1"/>
</dbReference>
<dbReference type="Pfam" id="PF19283">
    <property type="entry name" value="APEH_N"/>
    <property type="match status" value="1"/>
</dbReference>
<dbReference type="SUPFAM" id="SSF53474">
    <property type="entry name" value="alpha/beta-Hydrolases"/>
    <property type="match status" value="1"/>
</dbReference>
<dbReference type="Gene3D" id="3.40.50.1820">
    <property type="entry name" value="alpha/beta hydrolase"/>
    <property type="match status" value="1"/>
</dbReference>
<keyword evidence="6" id="KW-0963">Cytoplasm</keyword>